<dbReference type="InterPro" id="IPR001086">
    <property type="entry name" value="Preph_deHydtase"/>
</dbReference>
<dbReference type="CDD" id="cd04905">
    <property type="entry name" value="ACT_CM-PDT"/>
    <property type="match status" value="1"/>
</dbReference>
<dbReference type="InterPro" id="IPR036263">
    <property type="entry name" value="Chorismate_II_sf"/>
</dbReference>
<evidence type="ECO:0000256" key="18">
    <source>
        <dbReference type="PIRSR" id="PIRSR001500-2"/>
    </source>
</evidence>
<evidence type="ECO:0000259" key="20">
    <source>
        <dbReference type="PROSITE" id="PS51171"/>
    </source>
</evidence>
<keyword evidence="11" id="KW-0584">Phenylalanine biosynthesis</keyword>
<dbReference type="PROSITE" id="PS00858">
    <property type="entry name" value="PREPHENATE_DEHYDR_2"/>
    <property type="match status" value="1"/>
</dbReference>
<dbReference type="NCBIfam" id="NF008865">
    <property type="entry name" value="PRK11898.1"/>
    <property type="match status" value="1"/>
</dbReference>
<reference evidence="22 23" key="1">
    <citation type="submission" date="2019-03" db="EMBL/GenBank/DDBJ databases">
        <title>Metabolic potential of uncultured bacteria and archaea associated with petroleum seepage in deep-sea sediments.</title>
        <authorList>
            <person name="Dong X."/>
            <person name="Hubert C."/>
        </authorList>
    </citation>
    <scope>NUCLEOTIDE SEQUENCE [LARGE SCALE GENOMIC DNA]</scope>
    <source>
        <strain evidence="22">E44_bin92</strain>
    </source>
</reference>
<evidence type="ECO:0000256" key="11">
    <source>
        <dbReference type="ARBA" id="ARBA00023222"/>
    </source>
</evidence>
<evidence type="ECO:0000313" key="23">
    <source>
        <dbReference type="Proteomes" id="UP000320781"/>
    </source>
</evidence>
<dbReference type="Gene3D" id="3.30.70.260">
    <property type="match status" value="1"/>
</dbReference>
<dbReference type="Proteomes" id="UP000320781">
    <property type="component" value="Unassembled WGS sequence"/>
</dbReference>
<dbReference type="UniPathway" id="UPA00121">
    <property type="reaction ID" value="UER00345"/>
</dbReference>
<dbReference type="AlphaFoldDB" id="A0A523QK72"/>
<dbReference type="PANTHER" id="PTHR21022:SF19">
    <property type="entry name" value="PREPHENATE DEHYDRATASE-RELATED"/>
    <property type="match status" value="1"/>
</dbReference>
<evidence type="ECO:0000256" key="7">
    <source>
        <dbReference type="ARBA" id="ARBA00014401"/>
    </source>
</evidence>
<dbReference type="InterPro" id="IPR036979">
    <property type="entry name" value="CM_dom_sf"/>
</dbReference>
<proteinExistence type="predicted"/>
<dbReference type="GO" id="GO:0004106">
    <property type="term" value="F:chorismate mutase activity"/>
    <property type="evidence" value="ECO:0007669"/>
    <property type="project" value="UniProtKB-EC"/>
</dbReference>
<dbReference type="Pfam" id="PF00800">
    <property type="entry name" value="PDT"/>
    <property type="match status" value="1"/>
</dbReference>
<evidence type="ECO:0000256" key="9">
    <source>
        <dbReference type="ARBA" id="ARBA00022605"/>
    </source>
</evidence>
<evidence type="ECO:0000256" key="12">
    <source>
        <dbReference type="ARBA" id="ARBA00023235"/>
    </source>
</evidence>
<dbReference type="InterPro" id="IPR002701">
    <property type="entry name" value="CM_II_prokaryot"/>
</dbReference>
<accession>A0A523QK72</accession>
<evidence type="ECO:0000256" key="6">
    <source>
        <dbReference type="ARBA" id="ARBA00013147"/>
    </source>
</evidence>
<organism evidence="22 23">
    <name type="scientific">Aerophobetes bacterium</name>
    <dbReference type="NCBI Taxonomy" id="2030807"/>
    <lineage>
        <taxon>Bacteria</taxon>
        <taxon>Candidatus Aerophobota</taxon>
    </lineage>
</organism>
<comment type="catalytic activity">
    <reaction evidence="17">
        <text>prephenate + H(+) = 3-phenylpyruvate + CO2 + H2O</text>
        <dbReference type="Rhea" id="RHEA:21648"/>
        <dbReference type="ChEBI" id="CHEBI:15377"/>
        <dbReference type="ChEBI" id="CHEBI:15378"/>
        <dbReference type="ChEBI" id="CHEBI:16526"/>
        <dbReference type="ChEBI" id="CHEBI:18005"/>
        <dbReference type="ChEBI" id="CHEBI:29934"/>
        <dbReference type="EC" id="4.2.1.51"/>
    </reaction>
</comment>
<keyword evidence="13 22" id="KW-0456">Lyase</keyword>
<evidence type="ECO:0000259" key="21">
    <source>
        <dbReference type="PROSITE" id="PS51671"/>
    </source>
</evidence>
<feature type="domain" description="ACT" evidence="21">
    <location>
        <begin position="274"/>
        <end position="351"/>
    </location>
</feature>
<evidence type="ECO:0000256" key="5">
    <source>
        <dbReference type="ARBA" id="ARBA00004817"/>
    </source>
</evidence>
<dbReference type="SUPFAM" id="SSF48600">
    <property type="entry name" value="Chorismate mutase II"/>
    <property type="match status" value="1"/>
</dbReference>
<comment type="catalytic activity">
    <reaction evidence="1">
        <text>chorismate = prephenate</text>
        <dbReference type="Rhea" id="RHEA:13897"/>
        <dbReference type="ChEBI" id="CHEBI:29748"/>
        <dbReference type="ChEBI" id="CHEBI:29934"/>
        <dbReference type="EC" id="5.4.99.5"/>
    </reaction>
</comment>
<comment type="function">
    <text evidence="2">Catalyzes the Claisen rearrangement of chorismate to prephenate and the decarboxylation/dehydration of prephenate to phenylpyruvate.</text>
</comment>
<dbReference type="InterPro" id="IPR018528">
    <property type="entry name" value="Preph_deHydtase_CS"/>
</dbReference>
<dbReference type="GO" id="GO:0046417">
    <property type="term" value="P:chorismate metabolic process"/>
    <property type="evidence" value="ECO:0007669"/>
    <property type="project" value="InterPro"/>
</dbReference>
<dbReference type="PANTHER" id="PTHR21022">
    <property type="entry name" value="PREPHENATE DEHYDRATASE P PROTEIN"/>
    <property type="match status" value="1"/>
</dbReference>
<sequence length="354" mass="39797">MKLENLRREIDEIDSKLVDLLNERMRKVLGIAEAKRKRKEPFYSPAREKKILKGLVQYNQGPLPNEALIEIVQLILKTSLSLQSEPKVVYFGSPATFTHLAALKSFGKGAELIPAKSIGEIFSIVEKRQVEFGVVPVENSTEGVVTHTLDMFLDSDLRICAEIILEISHHLLGRGTLEKVEKIYSHPQALAQCRGWLEQNVPTVRLGGVESTVKAAQMAAKDFTFAAIASDVAASLYGLNIIASHIEDSPHNFTRFLVIGREYNKESSGQDKTSVLFSIKDRVGALHEMLAPFIKHGINLTKIESRPTKRRAWEYVFFLDFFGHKDEEKVKKALAELEESCFFLKVLGSYPRGE</sequence>
<dbReference type="GO" id="GO:0004664">
    <property type="term" value="F:prephenate dehydratase activity"/>
    <property type="evidence" value="ECO:0007669"/>
    <property type="project" value="UniProtKB-EC"/>
</dbReference>
<dbReference type="FunFam" id="3.30.70.260:FF:000012">
    <property type="entry name" value="Prephenate dehydratase"/>
    <property type="match status" value="1"/>
</dbReference>
<keyword evidence="8" id="KW-0963">Cytoplasm</keyword>
<dbReference type="Gene3D" id="1.20.59.10">
    <property type="entry name" value="Chorismate mutase"/>
    <property type="match status" value="1"/>
</dbReference>
<dbReference type="FunFam" id="3.40.190.10:FF:000029">
    <property type="entry name" value="Chorismate mutase/Prephenate dehydratase"/>
    <property type="match status" value="1"/>
</dbReference>
<feature type="domain" description="Chorismate mutase" evidence="19">
    <location>
        <begin position="1"/>
        <end position="87"/>
    </location>
</feature>
<dbReference type="SMART" id="SM00830">
    <property type="entry name" value="CM_2"/>
    <property type="match status" value="1"/>
</dbReference>
<evidence type="ECO:0000313" key="22">
    <source>
        <dbReference type="EMBL" id="TES86044.1"/>
    </source>
</evidence>
<evidence type="ECO:0000256" key="14">
    <source>
        <dbReference type="ARBA" id="ARBA00023268"/>
    </source>
</evidence>
<evidence type="ECO:0000256" key="16">
    <source>
        <dbReference type="ARBA" id="ARBA00031520"/>
    </source>
</evidence>
<comment type="caution">
    <text evidence="22">The sequence shown here is derived from an EMBL/GenBank/DDBJ whole genome shotgun (WGS) entry which is preliminary data.</text>
</comment>
<dbReference type="GO" id="GO:0009094">
    <property type="term" value="P:L-phenylalanine biosynthetic process"/>
    <property type="evidence" value="ECO:0007669"/>
    <property type="project" value="UniProtKB-UniPathway"/>
</dbReference>
<protein>
    <recommendedName>
        <fullName evidence="7">Bifunctional chorismate mutase/prephenate dehydratase</fullName>
        <ecNumber evidence="6">4.2.1.51</ecNumber>
    </recommendedName>
    <alternativeName>
        <fullName evidence="16">Chorismate mutase-prephenate dehydratase</fullName>
    </alternativeName>
    <alternativeName>
        <fullName evidence="15">p-protein</fullName>
    </alternativeName>
</protein>
<dbReference type="PROSITE" id="PS51671">
    <property type="entry name" value="ACT"/>
    <property type="match status" value="1"/>
</dbReference>
<comment type="pathway">
    <text evidence="5">Metabolic intermediate biosynthesis; prephenate biosynthesis; prephenate from chorismate: step 1/1.</text>
</comment>
<evidence type="ECO:0000256" key="3">
    <source>
        <dbReference type="ARBA" id="ARBA00004496"/>
    </source>
</evidence>
<dbReference type="Pfam" id="PF01842">
    <property type="entry name" value="ACT"/>
    <property type="match status" value="1"/>
</dbReference>
<dbReference type="CDD" id="cd13630">
    <property type="entry name" value="PBP2_PDT_1"/>
    <property type="match status" value="1"/>
</dbReference>
<feature type="site" description="Essential for prephenate dehydratase activity" evidence="18">
    <location>
        <position position="254"/>
    </location>
</feature>
<dbReference type="FunFam" id="3.40.190.10:FF:000034">
    <property type="entry name" value="Chorismate mutase/prephenate dehydratase"/>
    <property type="match status" value="1"/>
</dbReference>
<evidence type="ECO:0000256" key="13">
    <source>
        <dbReference type="ARBA" id="ARBA00023239"/>
    </source>
</evidence>
<evidence type="ECO:0000256" key="10">
    <source>
        <dbReference type="ARBA" id="ARBA00023141"/>
    </source>
</evidence>
<dbReference type="SUPFAM" id="SSF53850">
    <property type="entry name" value="Periplasmic binding protein-like II"/>
    <property type="match status" value="1"/>
</dbReference>
<dbReference type="Pfam" id="PF01817">
    <property type="entry name" value="CM_2"/>
    <property type="match status" value="1"/>
</dbReference>
<dbReference type="EC" id="4.2.1.51" evidence="6"/>
<keyword evidence="9" id="KW-0028">Amino-acid biosynthesis</keyword>
<dbReference type="Gene3D" id="3.40.190.10">
    <property type="entry name" value="Periplasmic binding protein-like II"/>
    <property type="match status" value="2"/>
</dbReference>
<feature type="domain" description="Prephenate dehydratase" evidence="20">
    <location>
        <begin position="87"/>
        <end position="261"/>
    </location>
</feature>
<evidence type="ECO:0000256" key="1">
    <source>
        <dbReference type="ARBA" id="ARBA00000824"/>
    </source>
</evidence>
<keyword evidence="14" id="KW-0511">Multifunctional enzyme</keyword>
<comment type="pathway">
    <text evidence="4">Amino-acid biosynthesis; L-phenylalanine biosynthesis; phenylpyruvate from prephenate: step 1/1.</text>
</comment>
<dbReference type="UniPathway" id="UPA00120">
    <property type="reaction ID" value="UER00203"/>
</dbReference>
<dbReference type="InterPro" id="IPR002912">
    <property type="entry name" value="ACT_dom"/>
</dbReference>
<dbReference type="GO" id="GO:0005737">
    <property type="term" value="C:cytoplasm"/>
    <property type="evidence" value="ECO:0007669"/>
    <property type="project" value="UniProtKB-SubCell"/>
</dbReference>
<dbReference type="SUPFAM" id="SSF55021">
    <property type="entry name" value="ACT-like"/>
    <property type="match status" value="1"/>
</dbReference>
<dbReference type="PROSITE" id="PS00857">
    <property type="entry name" value="PREPHENATE_DEHYDR_1"/>
    <property type="match status" value="1"/>
</dbReference>
<name>A0A523QK72_UNCAE</name>
<evidence type="ECO:0000259" key="19">
    <source>
        <dbReference type="PROSITE" id="PS51168"/>
    </source>
</evidence>
<dbReference type="EMBL" id="SOKU01000138">
    <property type="protein sequence ID" value="TES86044.1"/>
    <property type="molecule type" value="Genomic_DNA"/>
</dbReference>
<dbReference type="InterPro" id="IPR045865">
    <property type="entry name" value="ACT-like_dom_sf"/>
</dbReference>
<gene>
    <name evidence="22" type="primary">pheA</name>
    <name evidence="22" type="ORF">E3J95_02975</name>
</gene>
<dbReference type="PROSITE" id="PS51168">
    <property type="entry name" value="CHORISMATE_MUT_2"/>
    <property type="match status" value="1"/>
</dbReference>
<comment type="subcellular location">
    <subcellularLocation>
        <location evidence="3">Cytoplasm</location>
    </subcellularLocation>
</comment>
<evidence type="ECO:0000256" key="2">
    <source>
        <dbReference type="ARBA" id="ARBA00002364"/>
    </source>
</evidence>
<keyword evidence="12" id="KW-0413">Isomerase</keyword>
<keyword evidence="10" id="KW-0057">Aromatic amino acid biosynthesis</keyword>
<evidence type="ECO:0000256" key="17">
    <source>
        <dbReference type="ARBA" id="ARBA00047848"/>
    </source>
</evidence>
<evidence type="ECO:0000256" key="4">
    <source>
        <dbReference type="ARBA" id="ARBA00004741"/>
    </source>
</evidence>
<evidence type="ECO:0000256" key="8">
    <source>
        <dbReference type="ARBA" id="ARBA00022490"/>
    </source>
</evidence>
<dbReference type="PIRSF" id="PIRSF001500">
    <property type="entry name" value="Chor_mut_pdt_Ppr"/>
    <property type="match status" value="1"/>
</dbReference>
<evidence type="ECO:0000256" key="15">
    <source>
        <dbReference type="ARBA" id="ARBA00031175"/>
    </source>
</evidence>
<dbReference type="InterPro" id="IPR008242">
    <property type="entry name" value="Chor_mutase/pphenate_deHydtase"/>
</dbReference>
<dbReference type="PROSITE" id="PS51171">
    <property type="entry name" value="PREPHENATE_DEHYDR_3"/>
    <property type="match status" value="1"/>
</dbReference>